<dbReference type="EC" id="5.6.2.3" evidence="1"/>
<dbReference type="GO" id="GO:0043139">
    <property type="term" value="F:5'-3' DNA helicase activity"/>
    <property type="evidence" value="ECO:0007669"/>
    <property type="project" value="UniProtKB-EC"/>
</dbReference>
<dbReference type="Proteomes" id="UP000186601">
    <property type="component" value="Unassembled WGS sequence"/>
</dbReference>
<keyword evidence="1" id="KW-0547">Nucleotide-binding</keyword>
<comment type="cofactor">
    <cofactor evidence="1">
        <name>Mg(2+)</name>
        <dbReference type="ChEBI" id="CHEBI:18420"/>
    </cofactor>
</comment>
<keyword evidence="4" id="KW-1185">Reference proteome</keyword>
<keyword evidence="1" id="KW-0234">DNA repair</keyword>
<dbReference type="GO" id="GO:0000723">
    <property type="term" value="P:telomere maintenance"/>
    <property type="evidence" value="ECO:0007669"/>
    <property type="project" value="InterPro"/>
</dbReference>
<comment type="caution">
    <text evidence="3">The sequence shown here is derived from an EMBL/GenBank/DDBJ whole genome shotgun (WGS) entry which is preliminary data.</text>
</comment>
<keyword evidence="1" id="KW-0378">Hydrolase</keyword>
<dbReference type="AlphaFoldDB" id="A0A2R6NZE2"/>
<dbReference type="OrthoDB" id="2986975at2759"/>
<evidence type="ECO:0000313" key="4">
    <source>
        <dbReference type="Proteomes" id="UP000186601"/>
    </source>
</evidence>
<evidence type="ECO:0000313" key="3">
    <source>
        <dbReference type="EMBL" id="PSR81263.1"/>
    </source>
</evidence>
<protein>
    <recommendedName>
        <fullName evidence="1">ATP-dependent DNA helicase</fullName>
        <ecNumber evidence="1">5.6.2.3</ecNumber>
    </recommendedName>
</protein>
<dbReference type="GO" id="GO:0006310">
    <property type="term" value="P:DNA recombination"/>
    <property type="evidence" value="ECO:0007669"/>
    <property type="project" value="UniProtKB-KW"/>
</dbReference>
<sequence>MILRNSKNGLSDNSKAKLQAFWKYYAYLIIDEISMISKPFFAQLSHNIGIGKQKPGASNCDLSFRGINVVFCGDFHGFPPVAVGLSDALYCKNPFLFLLLHHP</sequence>
<dbReference type="InterPro" id="IPR027417">
    <property type="entry name" value="P-loop_NTPase"/>
</dbReference>
<dbReference type="InterPro" id="IPR010285">
    <property type="entry name" value="DNA_helicase_pif1-like_DEAD"/>
</dbReference>
<organism evidence="3 4">
    <name type="scientific">Hermanssonia centrifuga</name>
    <dbReference type="NCBI Taxonomy" id="98765"/>
    <lineage>
        <taxon>Eukaryota</taxon>
        <taxon>Fungi</taxon>
        <taxon>Dikarya</taxon>
        <taxon>Basidiomycota</taxon>
        <taxon>Agaricomycotina</taxon>
        <taxon>Agaricomycetes</taxon>
        <taxon>Polyporales</taxon>
        <taxon>Meruliaceae</taxon>
        <taxon>Hermanssonia</taxon>
    </lineage>
</organism>
<reference evidence="3 4" key="1">
    <citation type="submission" date="2018-02" db="EMBL/GenBank/DDBJ databases">
        <title>Genome sequence of the basidiomycete white-rot fungus Phlebia centrifuga.</title>
        <authorList>
            <person name="Granchi Z."/>
            <person name="Peng M."/>
            <person name="de Vries R.P."/>
            <person name="Hilden K."/>
            <person name="Makela M.R."/>
            <person name="Grigoriev I."/>
            <person name="Riley R."/>
        </authorList>
    </citation>
    <scope>NUCLEOTIDE SEQUENCE [LARGE SCALE GENOMIC DNA]</scope>
    <source>
        <strain evidence="3 4">FBCC195</strain>
    </source>
</reference>
<dbReference type="STRING" id="98765.A0A2R6NZE2"/>
<evidence type="ECO:0000256" key="1">
    <source>
        <dbReference type="RuleBase" id="RU363044"/>
    </source>
</evidence>
<feature type="domain" description="DNA helicase Pif1-like DEAD-box helicase" evidence="2">
    <location>
        <begin position="15"/>
        <end position="82"/>
    </location>
</feature>
<dbReference type="Gene3D" id="3.40.50.300">
    <property type="entry name" value="P-loop containing nucleotide triphosphate hydrolases"/>
    <property type="match status" value="1"/>
</dbReference>
<dbReference type="GO" id="GO:0005524">
    <property type="term" value="F:ATP binding"/>
    <property type="evidence" value="ECO:0007669"/>
    <property type="project" value="UniProtKB-KW"/>
</dbReference>
<comment type="catalytic activity">
    <reaction evidence="1">
        <text>ATP + H2O = ADP + phosphate + H(+)</text>
        <dbReference type="Rhea" id="RHEA:13065"/>
        <dbReference type="ChEBI" id="CHEBI:15377"/>
        <dbReference type="ChEBI" id="CHEBI:15378"/>
        <dbReference type="ChEBI" id="CHEBI:30616"/>
        <dbReference type="ChEBI" id="CHEBI:43474"/>
        <dbReference type="ChEBI" id="CHEBI:456216"/>
        <dbReference type="EC" id="5.6.2.3"/>
    </reaction>
</comment>
<dbReference type="EMBL" id="MLYV02000623">
    <property type="protein sequence ID" value="PSR81263.1"/>
    <property type="molecule type" value="Genomic_DNA"/>
</dbReference>
<comment type="similarity">
    <text evidence="1">Belongs to the helicase family.</text>
</comment>
<dbReference type="GO" id="GO:0016887">
    <property type="term" value="F:ATP hydrolysis activity"/>
    <property type="evidence" value="ECO:0007669"/>
    <property type="project" value="RHEA"/>
</dbReference>
<gene>
    <name evidence="3" type="ORF">PHLCEN_2v6423</name>
</gene>
<keyword evidence="1" id="KW-0233">DNA recombination</keyword>
<dbReference type="GO" id="GO:0006281">
    <property type="term" value="P:DNA repair"/>
    <property type="evidence" value="ECO:0007669"/>
    <property type="project" value="UniProtKB-KW"/>
</dbReference>
<keyword evidence="1" id="KW-0067">ATP-binding</keyword>
<dbReference type="Pfam" id="PF05970">
    <property type="entry name" value="PIF1"/>
    <property type="match status" value="1"/>
</dbReference>
<proteinExistence type="inferred from homology"/>
<keyword evidence="1" id="KW-0347">Helicase</keyword>
<evidence type="ECO:0000259" key="2">
    <source>
        <dbReference type="Pfam" id="PF05970"/>
    </source>
</evidence>
<name>A0A2R6NZE2_9APHY</name>
<keyword evidence="1" id="KW-0227">DNA damage</keyword>
<accession>A0A2R6NZE2</accession>